<accession>A0A382E2C3</accession>
<dbReference type="AlphaFoldDB" id="A0A382E2C3"/>
<feature type="non-terminal residue" evidence="1">
    <location>
        <position position="70"/>
    </location>
</feature>
<organism evidence="1">
    <name type="scientific">marine metagenome</name>
    <dbReference type="NCBI Taxonomy" id="408172"/>
    <lineage>
        <taxon>unclassified sequences</taxon>
        <taxon>metagenomes</taxon>
        <taxon>ecological metagenomes</taxon>
    </lineage>
</organism>
<gene>
    <name evidence="1" type="ORF">METZ01_LOCUS197469</name>
</gene>
<dbReference type="EMBL" id="UINC01042249">
    <property type="protein sequence ID" value="SVB44615.1"/>
    <property type="molecule type" value="Genomic_DNA"/>
</dbReference>
<proteinExistence type="predicted"/>
<protein>
    <submittedName>
        <fullName evidence="1">Uncharacterized protein</fullName>
    </submittedName>
</protein>
<sequence length="70" mass="7702">MIMKRFKLLFVFITLSCAAERDPSSLFGPNEAGILVVDATLIVDQSMPPLFLRQTLSPNVIYTESLAAVT</sequence>
<reference evidence="1" key="1">
    <citation type="submission" date="2018-05" db="EMBL/GenBank/DDBJ databases">
        <authorList>
            <person name="Lanie J.A."/>
            <person name="Ng W.-L."/>
            <person name="Kazmierczak K.M."/>
            <person name="Andrzejewski T.M."/>
            <person name="Davidsen T.M."/>
            <person name="Wayne K.J."/>
            <person name="Tettelin H."/>
            <person name="Glass J.I."/>
            <person name="Rusch D."/>
            <person name="Podicherti R."/>
            <person name="Tsui H.-C.T."/>
            <person name="Winkler M.E."/>
        </authorList>
    </citation>
    <scope>NUCLEOTIDE SEQUENCE</scope>
</reference>
<evidence type="ECO:0000313" key="1">
    <source>
        <dbReference type="EMBL" id="SVB44615.1"/>
    </source>
</evidence>
<name>A0A382E2C3_9ZZZZ</name>